<reference evidence="2 3" key="1">
    <citation type="journal article" date="2020" name="ISME J.">
        <title>Uncovering the hidden diversity of litter-decomposition mechanisms in mushroom-forming fungi.</title>
        <authorList>
            <person name="Floudas D."/>
            <person name="Bentzer J."/>
            <person name="Ahren D."/>
            <person name="Johansson T."/>
            <person name="Persson P."/>
            <person name="Tunlid A."/>
        </authorList>
    </citation>
    <scope>NUCLEOTIDE SEQUENCE [LARGE SCALE GENOMIC DNA]</scope>
    <source>
        <strain evidence="2 3">CBS 101986</strain>
    </source>
</reference>
<feature type="chain" id="PRO_5034186826" evidence="1">
    <location>
        <begin position="19"/>
        <end position="165"/>
    </location>
</feature>
<proteinExistence type="predicted"/>
<name>A0A8H5B1L5_9AGAR</name>
<gene>
    <name evidence="2" type="ORF">D9619_011945</name>
</gene>
<keyword evidence="1" id="KW-0732">Signal</keyword>
<dbReference type="EMBL" id="JAACJJ010000044">
    <property type="protein sequence ID" value="KAF5314363.1"/>
    <property type="molecule type" value="Genomic_DNA"/>
</dbReference>
<evidence type="ECO:0000313" key="3">
    <source>
        <dbReference type="Proteomes" id="UP000567179"/>
    </source>
</evidence>
<protein>
    <submittedName>
        <fullName evidence="2">Uncharacterized protein</fullName>
    </submittedName>
</protein>
<sequence>MKFLSLLATLAVFPYARGFECAQSTDPNCQDLVITLPNKLISGVPTVINLSGNKKCLWIGIIQEQFADCCVDHSKLITINNLQYCTQFNAQIALPPTNASTITWNTTLPVGSQVSFEYTDSSWLTFGNAVVVPDTGAFITLQCMFLVFLDATGTHLGLGSGIPRN</sequence>
<evidence type="ECO:0000313" key="2">
    <source>
        <dbReference type="EMBL" id="KAF5314363.1"/>
    </source>
</evidence>
<dbReference type="Proteomes" id="UP000567179">
    <property type="component" value="Unassembled WGS sequence"/>
</dbReference>
<dbReference type="AlphaFoldDB" id="A0A8H5B1L5"/>
<feature type="signal peptide" evidence="1">
    <location>
        <begin position="1"/>
        <end position="18"/>
    </location>
</feature>
<comment type="caution">
    <text evidence="2">The sequence shown here is derived from an EMBL/GenBank/DDBJ whole genome shotgun (WGS) entry which is preliminary data.</text>
</comment>
<keyword evidence="3" id="KW-1185">Reference proteome</keyword>
<organism evidence="2 3">
    <name type="scientific">Psilocybe cf. subviscida</name>
    <dbReference type="NCBI Taxonomy" id="2480587"/>
    <lineage>
        <taxon>Eukaryota</taxon>
        <taxon>Fungi</taxon>
        <taxon>Dikarya</taxon>
        <taxon>Basidiomycota</taxon>
        <taxon>Agaricomycotina</taxon>
        <taxon>Agaricomycetes</taxon>
        <taxon>Agaricomycetidae</taxon>
        <taxon>Agaricales</taxon>
        <taxon>Agaricineae</taxon>
        <taxon>Strophariaceae</taxon>
        <taxon>Psilocybe</taxon>
    </lineage>
</organism>
<evidence type="ECO:0000256" key="1">
    <source>
        <dbReference type="SAM" id="SignalP"/>
    </source>
</evidence>
<accession>A0A8H5B1L5</accession>